<name>A0ABU5E5R2_9PROT</name>
<evidence type="ECO:0000313" key="4">
    <source>
        <dbReference type="Proteomes" id="UP001279642"/>
    </source>
</evidence>
<organism evidence="3 4">
    <name type="scientific">Dongia soli</name>
    <dbReference type="NCBI Taxonomy" id="600628"/>
    <lineage>
        <taxon>Bacteria</taxon>
        <taxon>Pseudomonadati</taxon>
        <taxon>Pseudomonadota</taxon>
        <taxon>Alphaproteobacteria</taxon>
        <taxon>Rhodospirillales</taxon>
        <taxon>Dongiaceae</taxon>
        <taxon>Dongia</taxon>
    </lineage>
</organism>
<dbReference type="NCBIfam" id="TIGR02964">
    <property type="entry name" value="xanthine_xdhC"/>
    <property type="match status" value="1"/>
</dbReference>
<dbReference type="InterPro" id="IPR052698">
    <property type="entry name" value="MoCofactor_Util/Proc"/>
</dbReference>
<dbReference type="Pfam" id="PF02625">
    <property type="entry name" value="XdhC_CoxI"/>
    <property type="match status" value="1"/>
</dbReference>
<dbReference type="EMBL" id="JAXCLW010000001">
    <property type="protein sequence ID" value="MDY0881610.1"/>
    <property type="molecule type" value="Genomic_DNA"/>
</dbReference>
<protein>
    <submittedName>
        <fullName evidence="3">Xanthine dehydrogenase accessory protein XdhC</fullName>
    </submittedName>
</protein>
<comment type="caution">
    <text evidence="3">The sequence shown here is derived from an EMBL/GenBank/DDBJ whole genome shotgun (WGS) entry which is preliminary data.</text>
</comment>
<dbReference type="RefSeq" id="WP_320506669.1">
    <property type="nucleotide sequence ID" value="NZ_JAXCLW010000001.1"/>
</dbReference>
<dbReference type="Proteomes" id="UP001279642">
    <property type="component" value="Unassembled WGS sequence"/>
</dbReference>
<dbReference type="PANTHER" id="PTHR30388:SF6">
    <property type="entry name" value="XANTHINE DEHYDROGENASE SUBUNIT A-RELATED"/>
    <property type="match status" value="1"/>
</dbReference>
<evidence type="ECO:0000259" key="1">
    <source>
        <dbReference type="Pfam" id="PF02625"/>
    </source>
</evidence>
<dbReference type="InterPro" id="IPR003777">
    <property type="entry name" value="XdhC_CoxI"/>
</dbReference>
<evidence type="ECO:0000259" key="2">
    <source>
        <dbReference type="Pfam" id="PF13478"/>
    </source>
</evidence>
<dbReference type="Pfam" id="PF13478">
    <property type="entry name" value="XdhC_C"/>
    <property type="match status" value="1"/>
</dbReference>
<dbReference type="PANTHER" id="PTHR30388">
    <property type="entry name" value="ALDEHYDE OXIDOREDUCTASE MOLYBDENUM COFACTOR ASSEMBLY PROTEIN"/>
    <property type="match status" value="1"/>
</dbReference>
<dbReference type="Gene3D" id="3.40.50.720">
    <property type="entry name" value="NAD(P)-binding Rossmann-like Domain"/>
    <property type="match status" value="1"/>
</dbReference>
<feature type="domain" description="XdhC- CoxI" evidence="1">
    <location>
        <begin position="12"/>
        <end position="71"/>
    </location>
</feature>
<feature type="domain" description="XdhC Rossmann" evidence="2">
    <location>
        <begin position="139"/>
        <end position="281"/>
    </location>
</feature>
<dbReference type="InterPro" id="IPR027051">
    <property type="entry name" value="XdhC_Rossmann_dom"/>
</dbReference>
<reference evidence="3 4" key="1">
    <citation type="journal article" date="2016" name="Antonie Van Leeuwenhoek">
        <title>Dongia soli sp. nov., isolated from soil from Dokdo, Korea.</title>
        <authorList>
            <person name="Kim D.U."/>
            <person name="Lee H."/>
            <person name="Kim H."/>
            <person name="Kim S.G."/>
            <person name="Ka J.O."/>
        </authorList>
    </citation>
    <scope>NUCLEOTIDE SEQUENCE [LARGE SCALE GENOMIC DNA]</scope>
    <source>
        <strain evidence="3 4">D78</strain>
    </source>
</reference>
<gene>
    <name evidence="3" type="primary">xdhC</name>
    <name evidence="3" type="ORF">SMD27_02020</name>
</gene>
<sequence>MMLWSTILRAIETEGRCALVSVVKVDGSSPREVGARMIVRQDDIAGTIGGGSLEWQAMIAARELLPAGAAHRQTTHALGPDLGQCCGGRVELVTEVFDASSLSTVREFAERERKGTFTATGRIGNADFIETFGRKARPLLLFGAGHVGRALISALAPLPFEIAWIDSRTDIFPAEMPSNVMPLRRGDPVGALAGAEFGSFVLVMTHSHALDFEIVESALRDRRFAYIGLIGSATKRARFISRLRAAKVPDDRIDALICPIGLPGLQSKEPAVIAAATAAQLLLADEALHPVMPRSKTAVLRDACCGGDGSPFCAPCAESANAMIRPATRGAKAVR</sequence>
<evidence type="ECO:0000313" key="3">
    <source>
        <dbReference type="EMBL" id="MDY0881610.1"/>
    </source>
</evidence>
<proteinExistence type="predicted"/>
<keyword evidence="4" id="KW-1185">Reference proteome</keyword>
<dbReference type="InterPro" id="IPR014308">
    <property type="entry name" value="Xanthine_DH_XdhC"/>
</dbReference>
<accession>A0ABU5E5R2</accession>